<dbReference type="InterPro" id="IPR004610">
    <property type="entry name" value="RecJ"/>
</dbReference>
<evidence type="ECO:0000259" key="7">
    <source>
        <dbReference type="Pfam" id="PF02272"/>
    </source>
</evidence>
<gene>
    <name evidence="9" type="primary">recJ</name>
    <name evidence="9" type="ORF">NFC81_09300</name>
</gene>
<dbReference type="InterPro" id="IPR041122">
    <property type="entry name" value="RecJ_OB"/>
</dbReference>
<dbReference type="AlphaFoldDB" id="A0AB38YDG5"/>
<evidence type="ECO:0000256" key="4">
    <source>
        <dbReference type="ARBA" id="ARBA00022801"/>
    </source>
</evidence>
<keyword evidence="5 9" id="KW-0269">Exonuclease</keyword>
<dbReference type="GO" id="GO:0003676">
    <property type="term" value="F:nucleic acid binding"/>
    <property type="evidence" value="ECO:0007669"/>
    <property type="project" value="InterPro"/>
</dbReference>
<feature type="domain" description="DHHA1" evidence="7">
    <location>
        <begin position="362"/>
        <end position="466"/>
    </location>
</feature>
<evidence type="ECO:0000256" key="5">
    <source>
        <dbReference type="ARBA" id="ARBA00022839"/>
    </source>
</evidence>
<evidence type="ECO:0000256" key="1">
    <source>
        <dbReference type="ARBA" id="ARBA00005915"/>
    </source>
</evidence>
<evidence type="ECO:0000313" key="9">
    <source>
        <dbReference type="EMBL" id="WLD56925.1"/>
    </source>
</evidence>
<evidence type="ECO:0000256" key="2">
    <source>
        <dbReference type="ARBA" id="ARBA00019841"/>
    </source>
</evidence>
<proteinExistence type="inferred from homology"/>
<evidence type="ECO:0000256" key="3">
    <source>
        <dbReference type="ARBA" id="ARBA00022722"/>
    </source>
</evidence>
<dbReference type="PANTHER" id="PTHR30255:SF2">
    <property type="entry name" value="SINGLE-STRANDED-DNA-SPECIFIC EXONUCLEASE RECJ"/>
    <property type="match status" value="1"/>
</dbReference>
<dbReference type="InterPro" id="IPR038763">
    <property type="entry name" value="DHH_sf"/>
</dbReference>
<dbReference type="GO" id="GO:0006310">
    <property type="term" value="P:DNA recombination"/>
    <property type="evidence" value="ECO:0007669"/>
    <property type="project" value="InterPro"/>
</dbReference>
<evidence type="ECO:0000259" key="6">
    <source>
        <dbReference type="Pfam" id="PF01368"/>
    </source>
</evidence>
<dbReference type="InterPro" id="IPR001667">
    <property type="entry name" value="DDH_dom"/>
</dbReference>
<dbReference type="NCBIfam" id="TIGR00644">
    <property type="entry name" value="recJ"/>
    <property type="match status" value="1"/>
</dbReference>
<sequence length="595" mass="64279">MLMLIQRLRQREARSSFEVSAAHGGLSLLAQRVLSVRGLSGPASTLTLDNLIPPDALKGVQAAADLLFETLKSGRRILIVGDYDVDGATATAMMVDCLRRHYGADVDYFIPNRFVHGYGLSTAIVRDIAAQPDELPALLITVDNGIASADGILAAQALGMRVLVTDHHLPGTQACPADAVVNPNQEECDFPSKSACGCTVAFYLLTVLRRVSADWVADQGWTAVRMGDYLDLVALATVADVVPLDGNNRILVEQGLRRVRSGYARPGILALLQAAGRDHRQITSQDFGFVIGPRLNAAGRMDDMTVGVACLLATDAGEAGELAAILEDHNQARKHVQNKMVEQATDQMLQGAEHLGQESDDQSALVLWDTAWHEGVVGLVAGRLKERWHKPVLALCPGSSEEVGVEVFKGSARSIPGVHIRDVLAWVDARYPGMIVRFGGHAMAAGLTVHSDQLDALRSALQEAMQALVDPDVLVPELVVDGELNASDMTLARAEELSTLGPWGQGCPVPLFVNRFQVINHRWLGGKHLKLQVQLEAGSDPVDAIWFFCPLPADTLPSQQIILAYELAVNEFRGARSLQLMVRTELTPSVFESAF</sequence>
<dbReference type="InterPro" id="IPR003156">
    <property type="entry name" value="DHHA1_dom"/>
</dbReference>
<keyword evidence="4" id="KW-0378">Hydrolase</keyword>
<feature type="domain" description="DDH" evidence="6">
    <location>
        <begin position="76"/>
        <end position="237"/>
    </location>
</feature>
<dbReference type="Pfam" id="PF17768">
    <property type="entry name" value="RecJ_OB"/>
    <property type="match status" value="1"/>
</dbReference>
<dbReference type="GO" id="GO:0006281">
    <property type="term" value="P:DNA repair"/>
    <property type="evidence" value="ECO:0007669"/>
    <property type="project" value="InterPro"/>
</dbReference>
<dbReference type="PANTHER" id="PTHR30255">
    <property type="entry name" value="SINGLE-STRANDED-DNA-SPECIFIC EXONUCLEASE RECJ"/>
    <property type="match status" value="1"/>
</dbReference>
<dbReference type="GO" id="GO:0008409">
    <property type="term" value="F:5'-3' exonuclease activity"/>
    <property type="evidence" value="ECO:0007669"/>
    <property type="project" value="InterPro"/>
</dbReference>
<reference evidence="9" key="1">
    <citation type="submission" date="2022-07" db="EMBL/GenBank/DDBJ databases">
        <title>Complete genome sequence of Salinispirillum sp. LH10-3-1 capable of multiple carbohydrate inversion isolated from a soda lake.</title>
        <authorList>
            <person name="Liu J."/>
            <person name="Zhai Y."/>
            <person name="Zhang H."/>
            <person name="Yang H."/>
            <person name="Qu J."/>
            <person name="Li J."/>
        </authorList>
    </citation>
    <scope>NUCLEOTIDE SEQUENCE</scope>
    <source>
        <strain evidence="9">LH 10-3-1</strain>
    </source>
</reference>
<protein>
    <recommendedName>
        <fullName evidence="2">Single-stranded-DNA-specific exonuclease RecJ</fullName>
    </recommendedName>
</protein>
<dbReference type="Gene3D" id="3.90.1640.30">
    <property type="match status" value="1"/>
</dbReference>
<feature type="domain" description="RecJ OB" evidence="8">
    <location>
        <begin position="480"/>
        <end position="583"/>
    </location>
</feature>
<dbReference type="RefSeq" id="WP_304994211.1">
    <property type="nucleotide sequence ID" value="NZ_CP101717.1"/>
</dbReference>
<organism evidence="9">
    <name type="scientific">Salinispirillum sp. LH 10-3-1</name>
    <dbReference type="NCBI Taxonomy" id="2952525"/>
    <lineage>
        <taxon>Bacteria</taxon>
        <taxon>Pseudomonadati</taxon>
        <taxon>Pseudomonadota</taxon>
        <taxon>Gammaproteobacteria</taxon>
        <taxon>Oceanospirillales</taxon>
        <taxon>Saccharospirillaceae</taxon>
        <taxon>Salinispirillum</taxon>
    </lineage>
</organism>
<name>A0AB38YDG5_9GAMM</name>
<dbReference type="Pfam" id="PF02272">
    <property type="entry name" value="DHHA1"/>
    <property type="match status" value="1"/>
</dbReference>
<keyword evidence="3" id="KW-0540">Nuclease</keyword>
<evidence type="ECO:0000259" key="8">
    <source>
        <dbReference type="Pfam" id="PF17768"/>
    </source>
</evidence>
<accession>A0AB38YDG5</accession>
<dbReference type="EMBL" id="CP101717">
    <property type="protein sequence ID" value="WLD56925.1"/>
    <property type="molecule type" value="Genomic_DNA"/>
</dbReference>
<dbReference type="SUPFAM" id="SSF64182">
    <property type="entry name" value="DHH phosphoesterases"/>
    <property type="match status" value="1"/>
</dbReference>
<dbReference type="Gene3D" id="3.10.310.30">
    <property type="match status" value="1"/>
</dbReference>
<comment type="similarity">
    <text evidence="1">Belongs to the RecJ family.</text>
</comment>
<dbReference type="Pfam" id="PF01368">
    <property type="entry name" value="DHH"/>
    <property type="match status" value="1"/>
</dbReference>
<dbReference type="InterPro" id="IPR051673">
    <property type="entry name" value="SSDNA_exonuclease_RecJ"/>
</dbReference>